<protein>
    <submittedName>
        <fullName evidence="1">Uncharacterized protein</fullName>
    </submittedName>
</protein>
<organism evidence="1 2">
    <name type="scientific">Acidicapsa dinghuensis</name>
    <dbReference type="NCBI Taxonomy" id="2218256"/>
    <lineage>
        <taxon>Bacteria</taxon>
        <taxon>Pseudomonadati</taxon>
        <taxon>Acidobacteriota</taxon>
        <taxon>Terriglobia</taxon>
        <taxon>Terriglobales</taxon>
        <taxon>Acidobacteriaceae</taxon>
        <taxon>Acidicapsa</taxon>
    </lineage>
</organism>
<dbReference type="RefSeq" id="WP_263338101.1">
    <property type="nucleotide sequence ID" value="NZ_JAGSYH010000004.1"/>
</dbReference>
<evidence type="ECO:0000313" key="2">
    <source>
        <dbReference type="Proteomes" id="UP001596091"/>
    </source>
</evidence>
<name>A0ABW1ECM3_9BACT</name>
<gene>
    <name evidence="1" type="ORF">ACFPT7_07115</name>
</gene>
<dbReference type="EMBL" id="JBHSPH010000002">
    <property type="protein sequence ID" value="MFC5862057.1"/>
    <property type="molecule type" value="Genomic_DNA"/>
</dbReference>
<comment type="caution">
    <text evidence="1">The sequence shown here is derived from an EMBL/GenBank/DDBJ whole genome shotgun (WGS) entry which is preliminary data.</text>
</comment>
<keyword evidence="2" id="KW-1185">Reference proteome</keyword>
<reference evidence="2" key="1">
    <citation type="journal article" date="2019" name="Int. J. Syst. Evol. Microbiol.">
        <title>The Global Catalogue of Microorganisms (GCM) 10K type strain sequencing project: providing services to taxonomists for standard genome sequencing and annotation.</title>
        <authorList>
            <consortium name="The Broad Institute Genomics Platform"/>
            <consortium name="The Broad Institute Genome Sequencing Center for Infectious Disease"/>
            <person name="Wu L."/>
            <person name="Ma J."/>
        </authorList>
    </citation>
    <scope>NUCLEOTIDE SEQUENCE [LARGE SCALE GENOMIC DNA]</scope>
    <source>
        <strain evidence="2">JCM 4087</strain>
    </source>
</reference>
<proteinExistence type="predicted"/>
<sequence length="161" mass="18275">MSQHILSTTASRGREVTVTLGYDRPLDYVFCTVMDADGDVIYSNLDDEMAGTDLQDVDYFRPVLRQLGIDAPDVMFTEVKSDQAQRVGNRVEHYTVEPARDRVHSPSTRLMTVVRRAMMRIHSRTETNESATEGPEILDLLEVIGDAAAEEPEFCSRSYWR</sequence>
<accession>A0ABW1ECM3</accession>
<evidence type="ECO:0000313" key="1">
    <source>
        <dbReference type="EMBL" id="MFC5862057.1"/>
    </source>
</evidence>
<dbReference type="Proteomes" id="UP001596091">
    <property type="component" value="Unassembled WGS sequence"/>
</dbReference>